<organism evidence="2 3">
    <name type="scientific">Pontibacter rugosus</name>
    <dbReference type="NCBI Taxonomy" id="1745966"/>
    <lineage>
        <taxon>Bacteria</taxon>
        <taxon>Pseudomonadati</taxon>
        <taxon>Bacteroidota</taxon>
        <taxon>Cytophagia</taxon>
        <taxon>Cytophagales</taxon>
        <taxon>Hymenobacteraceae</taxon>
        <taxon>Pontibacter</taxon>
    </lineage>
</organism>
<evidence type="ECO:0000256" key="1">
    <source>
        <dbReference type="SAM" id="Phobius"/>
    </source>
</evidence>
<sequence>MIAKEDSNTKDIIFGWFSTCFFGLGIPVGIFHLFHRRPQIIINEVGIFDRTTHKDFINWEIIRDAYLINIHGQKFISLKVDDNFKPSRKKGKLYKGAARFSEAFGAQELNISLGQVRIDVTKLTEFINAMSKADKNAKRELIKTLPNVLV</sequence>
<feature type="transmembrane region" description="Helical" evidence="1">
    <location>
        <begin position="12"/>
        <end position="34"/>
    </location>
</feature>
<reference evidence="3" key="1">
    <citation type="journal article" date="2019" name="Int. J. Syst. Evol. Microbiol.">
        <title>The Global Catalogue of Microorganisms (GCM) 10K type strain sequencing project: providing services to taxonomists for standard genome sequencing and annotation.</title>
        <authorList>
            <consortium name="The Broad Institute Genomics Platform"/>
            <consortium name="The Broad Institute Genome Sequencing Center for Infectious Disease"/>
            <person name="Wu L."/>
            <person name="Ma J."/>
        </authorList>
    </citation>
    <scope>NUCLEOTIDE SEQUENCE [LARGE SCALE GENOMIC DNA]</scope>
    <source>
        <strain evidence="3">JCM 31319</strain>
    </source>
</reference>
<gene>
    <name evidence="2" type="ORF">ACFQ2O_11050</name>
</gene>
<name>A0ABW3SPA3_9BACT</name>
<dbReference type="Proteomes" id="UP001597094">
    <property type="component" value="Unassembled WGS sequence"/>
</dbReference>
<dbReference type="EMBL" id="JBHTLD010000090">
    <property type="protein sequence ID" value="MFD1186744.1"/>
    <property type="molecule type" value="Genomic_DNA"/>
</dbReference>
<keyword evidence="3" id="KW-1185">Reference proteome</keyword>
<dbReference type="RefSeq" id="WP_377527296.1">
    <property type="nucleotide sequence ID" value="NZ_JBHTLD010000090.1"/>
</dbReference>
<accession>A0ABW3SPA3</accession>
<keyword evidence="1" id="KW-0472">Membrane</keyword>
<evidence type="ECO:0000313" key="3">
    <source>
        <dbReference type="Proteomes" id="UP001597094"/>
    </source>
</evidence>
<dbReference type="NCBIfam" id="NF041635">
    <property type="entry name" value="STM3941_fam"/>
    <property type="match status" value="1"/>
</dbReference>
<proteinExistence type="predicted"/>
<keyword evidence="1" id="KW-1133">Transmembrane helix</keyword>
<keyword evidence="1" id="KW-0812">Transmembrane</keyword>
<dbReference type="InterPro" id="IPR048136">
    <property type="entry name" value="STM3941-like"/>
</dbReference>
<protein>
    <submittedName>
        <fullName evidence="2">STM3941 family protein</fullName>
    </submittedName>
</protein>
<evidence type="ECO:0000313" key="2">
    <source>
        <dbReference type="EMBL" id="MFD1186744.1"/>
    </source>
</evidence>
<comment type="caution">
    <text evidence="2">The sequence shown here is derived from an EMBL/GenBank/DDBJ whole genome shotgun (WGS) entry which is preliminary data.</text>
</comment>